<organism evidence="1 2">
    <name type="scientific">Apis cerana cerana</name>
    <name type="common">Oriental honeybee</name>
    <dbReference type="NCBI Taxonomy" id="94128"/>
    <lineage>
        <taxon>Eukaryota</taxon>
        <taxon>Metazoa</taxon>
        <taxon>Ecdysozoa</taxon>
        <taxon>Arthropoda</taxon>
        <taxon>Hexapoda</taxon>
        <taxon>Insecta</taxon>
        <taxon>Pterygota</taxon>
        <taxon>Neoptera</taxon>
        <taxon>Endopterygota</taxon>
        <taxon>Hymenoptera</taxon>
        <taxon>Apocrita</taxon>
        <taxon>Aculeata</taxon>
        <taxon>Apoidea</taxon>
        <taxon>Anthophila</taxon>
        <taxon>Apidae</taxon>
        <taxon>Apis</taxon>
    </lineage>
</organism>
<dbReference type="AlphaFoldDB" id="A0A2A3ECD8"/>
<gene>
    <name evidence="1" type="ORF">APICC_03286</name>
</gene>
<dbReference type="Proteomes" id="UP000242457">
    <property type="component" value="Unassembled WGS sequence"/>
</dbReference>
<keyword evidence="2" id="KW-1185">Reference proteome</keyword>
<protein>
    <submittedName>
        <fullName evidence="1">Uncharacterized protein</fullName>
    </submittedName>
</protein>
<accession>A0A2A3ECD8</accession>
<sequence length="79" mass="9344">MLSSPGSGKKAQFVFYYRMPTRFKSGFLLSDLPPFSDWELFREIVERFPMFSDSRYAAAMFGFPRKELTTDAILIMREW</sequence>
<evidence type="ECO:0000313" key="2">
    <source>
        <dbReference type="Proteomes" id="UP000242457"/>
    </source>
</evidence>
<reference evidence="1 2" key="1">
    <citation type="submission" date="2014-07" db="EMBL/GenBank/DDBJ databases">
        <title>Genomic and transcriptomic analysis on Apis cerana provide comprehensive insights into honey bee biology.</title>
        <authorList>
            <person name="Diao Q."/>
            <person name="Sun L."/>
            <person name="Zheng H."/>
            <person name="Zheng H."/>
            <person name="Xu S."/>
            <person name="Wang S."/>
            <person name="Zeng Z."/>
            <person name="Hu F."/>
            <person name="Su S."/>
            <person name="Wu J."/>
        </authorList>
    </citation>
    <scope>NUCLEOTIDE SEQUENCE [LARGE SCALE GENOMIC DNA]</scope>
    <source>
        <tissue evidence="1">Pupae without intestine</tissue>
    </source>
</reference>
<name>A0A2A3ECD8_APICC</name>
<proteinExistence type="predicted"/>
<evidence type="ECO:0000313" key="1">
    <source>
        <dbReference type="EMBL" id="PBC29443.1"/>
    </source>
</evidence>
<dbReference type="EMBL" id="KZ288285">
    <property type="protein sequence ID" value="PBC29443.1"/>
    <property type="molecule type" value="Genomic_DNA"/>
</dbReference>